<dbReference type="HOGENOM" id="CLU_593983_0_0_2"/>
<dbReference type="AlphaFoldDB" id="S0ASY0"/>
<proteinExistence type="predicted"/>
<dbReference type="GeneID" id="16026126"/>
<protein>
    <submittedName>
        <fullName evidence="1">Uncharacterized protein</fullName>
    </submittedName>
</protein>
<evidence type="ECO:0000313" key="2">
    <source>
        <dbReference type="Proteomes" id="UP000014660"/>
    </source>
</evidence>
<organism evidence="1 2">
    <name type="scientific">Ferroplasma acidarmanus Fer1</name>
    <dbReference type="NCBI Taxonomy" id="333146"/>
    <lineage>
        <taxon>Archaea</taxon>
        <taxon>Methanobacteriati</taxon>
        <taxon>Thermoplasmatota</taxon>
        <taxon>Thermoplasmata</taxon>
        <taxon>Thermoplasmatales</taxon>
        <taxon>Ferroplasmaceae</taxon>
        <taxon>Ferroplasma</taxon>
    </lineage>
</organism>
<gene>
    <name evidence="1" type="ORF">FACI_IFERC00001G1936</name>
</gene>
<accession>S0ASY0</accession>
<dbReference type="EMBL" id="CP004145">
    <property type="protein sequence ID" value="AGO61912.1"/>
    <property type="molecule type" value="Genomic_DNA"/>
</dbReference>
<dbReference type="RefSeq" id="WP_009888135.1">
    <property type="nucleotide sequence ID" value="NC_021592.1"/>
</dbReference>
<reference evidence="1 2" key="1">
    <citation type="journal article" date="2007" name="Proc. Natl. Acad. Sci. U.S.A.">
        <title>Genome dynamics in a natural archaeal population.</title>
        <authorList>
            <person name="Allen E.E."/>
            <person name="Tyson G.W."/>
            <person name="Whitaker R.J."/>
            <person name="Detter J.C."/>
            <person name="Richardson P.M."/>
            <person name="Banfield J.F."/>
        </authorList>
    </citation>
    <scope>NUCLEOTIDE SEQUENCE [LARGE SCALE GENOMIC DNA]</scope>
    <source>
        <strain evidence="2">fer1</strain>
    </source>
</reference>
<keyword evidence="2" id="KW-1185">Reference proteome</keyword>
<dbReference type="Proteomes" id="UP000014660">
    <property type="component" value="Chromosome"/>
</dbReference>
<sequence>MGRHEDIKELCSRILNYYYVDADTEYPIYGDQRIDVVGYRTNKADPDIGIEVELTSHFQHDASKLANTSSFQLRFIVTENSDTLSMGPITKINEKVIDIVQPPDIDMSFEKKVREFTNQNDRPWYNYKQPSMSSESDRDILPDFIKDIQYQRLNVNAAEDVLFRAALGGIRMGVYKQGRINTEYHGGNPTKEILYLSAQGLILEDRPGRNYETGRQSVYYISDNGRSLASKIIEERVDHNIDGLYSVREKYGFPVLLISLIGGGGNILDWDDTPYSSVGDQYSYMSTSVNSIPRDLVEKFNIPSNLYSQMVLVANSPLFRDIVREIYRDLIAAGLGNETVYVSSRGDISKAYVVPLHTLLQQLNVSEGLSHMGKLKSYAEWLILRGHNPVVPSTLYDAFKGIGSDVHNVENLVDKLSSVEITSRLLKNGPNTMAIYDQTKFNDFCENEMKTILKDILEND</sequence>
<evidence type="ECO:0000313" key="1">
    <source>
        <dbReference type="EMBL" id="AGO61912.1"/>
    </source>
</evidence>
<name>S0ASY0_FERAC</name>
<dbReference type="KEGG" id="fac:FACI_IFERC01G1936"/>